<organism evidence="1 2">
    <name type="scientific">Viridothelium virens</name>
    <name type="common">Speckled blister lichen</name>
    <name type="synonym">Trypethelium virens</name>
    <dbReference type="NCBI Taxonomy" id="1048519"/>
    <lineage>
        <taxon>Eukaryota</taxon>
        <taxon>Fungi</taxon>
        <taxon>Dikarya</taxon>
        <taxon>Ascomycota</taxon>
        <taxon>Pezizomycotina</taxon>
        <taxon>Dothideomycetes</taxon>
        <taxon>Dothideomycetes incertae sedis</taxon>
        <taxon>Trypetheliales</taxon>
        <taxon>Trypetheliaceae</taxon>
        <taxon>Viridothelium</taxon>
    </lineage>
</organism>
<protein>
    <submittedName>
        <fullName evidence="1">Uncharacterized protein</fullName>
    </submittedName>
</protein>
<sequence length="327" mass="36937">MSQFSPSRGTTVNASPSINLEAIEAWYVVRLAQYHSENAGIAAANAELQATTVMRPGVRNEELHYYIQTLRPQPATQLTPPAATGVRLFQMASIRFQICETRRMLQNLTPIPEVCLLVSFIRQPVYRIDTLVTSYAYTSLPTANFACLYLVAWYKHHFPRPPTAYPHYIPFYNITNKGELTLSVTKPPQDASDEHTSRLENELPSHVFQTFRRPIAATVEGQQLGSMVYVIHQTKTTVSELSIQETEQTEFAVGEVHSTLEGAIRACREGMYGFEVALLGRMHSGVLMPRETLTVEWRGKETPDEWSPEWKFMVVIEAVAVRRESTG</sequence>
<dbReference type="Proteomes" id="UP000800092">
    <property type="component" value="Unassembled WGS sequence"/>
</dbReference>
<dbReference type="EMBL" id="ML991797">
    <property type="protein sequence ID" value="KAF2234626.1"/>
    <property type="molecule type" value="Genomic_DNA"/>
</dbReference>
<name>A0A6A6H955_VIRVR</name>
<keyword evidence="2" id="KW-1185">Reference proteome</keyword>
<proteinExistence type="predicted"/>
<reference evidence="1" key="1">
    <citation type="journal article" date="2020" name="Stud. Mycol.">
        <title>101 Dothideomycetes genomes: a test case for predicting lifestyles and emergence of pathogens.</title>
        <authorList>
            <person name="Haridas S."/>
            <person name="Albert R."/>
            <person name="Binder M."/>
            <person name="Bloem J."/>
            <person name="Labutti K."/>
            <person name="Salamov A."/>
            <person name="Andreopoulos B."/>
            <person name="Baker S."/>
            <person name="Barry K."/>
            <person name="Bills G."/>
            <person name="Bluhm B."/>
            <person name="Cannon C."/>
            <person name="Castanera R."/>
            <person name="Culley D."/>
            <person name="Daum C."/>
            <person name="Ezra D."/>
            <person name="Gonzalez J."/>
            <person name="Henrissat B."/>
            <person name="Kuo A."/>
            <person name="Liang C."/>
            <person name="Lipzen A."/>
            <person name="Lutzoni F."/>
            <person name="Magnuson J."/>
            <person name="Mondo S."/>
            <person name="Nolan M."/>
            <person name="Ohm R."/>
            <person name="Pangilinan J."/>
            <person name="Park H.-J."/>
            <person name="Ramirez L."/>
            <person name="Alfaro M."/>
            <person name="Sun H."/>
            <person name="Tritt A."/>
            <person name="Yoshinaga Y."/>
            <person name="Zwiers L.-H."/>
            <person name="Turgeon B."/>
            <person name="Goodwin S."/>
            <person name="Spatafora J."/>
            <person name="Crous P."/>
            <person name="Grigoriev I."/>
        </authorList>
    </citation>
    <scope>NUCLEOTIDE SEQUENCE</scope>
    <source>
        <strain evidence="1">Tuck. ex Michener</strain>
    </source>
</reference>
<dbReference type="AlphaFoldDB" id="A0A6A6H955"/>
<accession>A0A6A6H955</accession>
<evidence type="ECO:0000313" key="1">
    <source>
        <dbReference type="EMBL" id="KAF2234626.1"/>
    </source>
</evidence>
<evidence type="ECO:0000313" key="2">
    <source>
        <dbReference type="Proteomes" id="UP000800092"/>
    </source>
</evidence>
<gene>
    <name evidence="1" type="ORF">EV356DRAFT_501527</name>
</gene>